<sequence>MLRCLSTNLCPKHPQHTLPSTQPNQSHKFIGYKGTYLPVQSLSAKLIIMSEYLQVSLANYNCTLLLISLSSFQRSY</sequence>
<dbReference type="AlphaFoldDB" id="A0A8J5MW41"/>
<name>A0A8J5MW41_HOMAM</name>
<comment type="caution">
    <text evidence="1">The sequence shown here is derived from an EMBL/GenBank/DDBJ whole genome shotgun (WGS) entry which is preliminary data.</text>
</comment>
<dbReference type="Proteomes" id="UP000747542">
    <property type="component" value="Unassembled WGS sequence"/>
</dbReference>
<keyword evidence="2" id="KW-1185">Reference proteome</keyword>
<accession>A0A8J5MW41</accession>
<organism evidence="1 2">
    <name type="scientific">Homarus americanus</name>
    <name type="common">American lobster</name>
    <dbReference type="NCBI Taxonomy" id="6706"/>
    <lineage>
        <taxon>Eukaryota</taxon>
        <taxon>Metazoa</taxon>
        <taxon>Ecdysozoa</taxon>
        <taxon>Arthropoda</taxon>
        <taxon>Crustacea</taxon>
        <taxon>Multicrustacea</taxon>
        <taxon>Malacostraca</taxon>
        <taxon>Eumalacostraca</taxon>
        <taxon>Eucarida</taxon>
        <taxon>Decapoda</taxon>
        <taxon>Pleocyemata</taxon>
        <taxon>Astacidea</taxon>
        <taxon>Nephropoidea</taxon>
        <taxon>Nephropidae</taxon>
        <taxon>Homarus</taxon>
    </lineage>
</organism>
<dbReference type="EMBL" id="JAHLQT010023139">
    <property type="protein sequence ID" value="KAG7165983.1"/>
    <property type="molecule type" value="Genomic_DNA"/>
</dbReference>
<gene>
    <name evidence="1" type="ORF">Hamer_G011906</name>
</gene>
<protein>
    <submittedName>
        <fullName evidence="1">Uncharacterized protein</fullName>
    </submittedName>
</protein>
<reference evidence="1" key="1">
    <citation type="journal article" date="2021" name="Sci. Adv.">
        <title>The American lobster genome reveals insights on longevity, neural, and immune adaptations.</title>
        <authorList>
            <person name="Polinski J.M."/>
            <person name="Zimin A.V."/>
            <person name="Clark K.F."/>
            <person name="Kohn A.B."/>
            <person name="Sadowski N."/>
            <person name="Timp W."/>
            <person name="Ptitsyn A."/>
            <person name="Khanna P."/>
            <person name="Romanova D.Y."/>
            <person name="Williams P."/>
            <person name="Greenwood S.J."/>
            <person name="Moroz L.L."/>
            <person name="Walt D.R."/>
            <person name="Bodnar A.G."/>
        </authorList>
    </citation>
    <scope>NUCLEOTIDE SEQUENCE</scope>
    <source>
        <strain evidence="1">GMGI-L3</strain>
    </source>
</reference>
<evidence type="ECO:0000313" key="2">
    <source>
        <dbReference type="Proteomes" id="UP000747542"/>
    </source>
</evidence>
<proteinExistence type="predicted"/>
<evidence type="ECO:0000313" key="1">
    <source>
        <dbReference type="EMBL" id="KAG7165983.1"/>
    </source>
</evidence>